<reference evidence="3" key="1">
    <citation type="submission" date="2023-07" db="EMBL/GenBank/DDBJ databases">
        <title>Duganella aceri sp. nov., isolated from tree sap.</title>
        <authorList>
            <person name="Kim I.S."/>
        </authorList>
    </citation>
    <scope>NUCLEOTIDE SEQUENCE [LARGE SCALE GENOMIC DNA]</scope>
    <source>
        <strain evidence="3">SAP-35</strain>
    </source>
</reference>
<evidence type="ECO:0000313" key="3">
    <source>
        <dbReference type="Proteomes" id="UP000666369"/>
    </source>
</evidence>
<accession>A0ABX0FG45</accession>
<name>A0ABX0FG45_9BURK</name>
<organism evidence="2 3">
    <name type="scientific">Duganella aceris</name>
    <dbReference type="NCBI Taxonomy" id="2703883"/>
    <lineage>
        <taxon>Bacteria</taxon>
        <taxon>Pseudomonadati</taxon>
        <taxon>Pseudomonadota</taxon>
        <taxon>Betaproteobacteria</taxon>
        <taxon>Burkholderiales</taxon>
        <taxon>Oxalobacteraceae</taxon>
        <taxon>Telluria group</taxon>
        <taxon>Duganella</taxon>
    </lineage>
</organism>
<protein>
    <recommendedName>
        <fullName evidence="1">RiboL-PSP-HEPN domain-containing protein</fullName>
    </recommendedName>
</protein>
<evidence type="ECO:0000259" key="1">
    <source>
        <dbReference type="Pfam" id="PF18735"/>
    </source>
</evidence>
<dbReference type="EMBL" id="JAADJT010000002">
    <property type="protein sequence ID" value="NGZ83529.1"/>
    <property type="molecule type" value="Genomic_DNA"/>
</dbReference>
<sequence length="258" mass="29519">MSPKHILPSEAYLRLREQIQQTFDFAYIVCQAVPCLKQQMSLIKKGVLQNLPSPDYFSKPNDLALISEQIKEYKAELSRHAILSSFSYFEAYVVDAIKKFIEFHGGENQLHKSAIGRVQKTIIDQRKTPLGSKRVLQKNLSKDALKAVNATKILEGSNFKFPSELFYPLGLKYLSQKIGNLKASEIPTFLIDAFGMPLSDDLVEKFHAIRDIRNKIAHGQKVELIIKDVAEYNSILRDLALSIDRHLVDNFYISEKYR</sequence>
<gene>
    <name evidence="2" type="ORF">GW587_04535</name>
</gene>
<dbReference type="RefSeq" id="WP_166099188.1">
    <property type="nucleotide sequence ID" value="NZ_JAADJT010000002.1"/>
</dbReference>
<proteinExistence type="predicted"/>
<dbReference type="InterPro" id="IPR041519">
    <property type="entry name" value="HEPN_RiboL-PSP"/>
</dbReference>
<dbReference type="Pfam" id="PF18735">
    <property type="entry name" value="HEPN_RiboL-PSP"/>
    <property type="match status" value="1"/>
</dbReference>
<dbReference type="Proteomes" id="UP000666369">
    <property type="component" value="Unassembled WGS sequence"/>
</dbReference>
<feature type="domain" description="RiboL-PSP-HEPN" evidence="1">
    <location>
        <begin position="70"/>
        <end position="248"/>
    </location>
</feature>
<evidence type="ECO:0000313" key="2">
    <source>
        <dbReference type="EMBL" id="NGZ83529.1"/>
    </source>
</evidence>
<comment type="caution">
    <text evidence="2">The sequence shown here is derived from an EMBL/GenBank/DDBJ whole genome shotgun (WGS) entry which is preliminary data.</text>
</comment>
<keyword evidence="3" id="KW-1185">Reference proteome</keyword>